<evidence type="ECO:0000259" key="1">
    <source>
        <dbReference type="Pfam" id="PF12728"/>
    </source>
</evidence>
<dbReference type="Pfam" id="PF12728">
    <property type="entry name" value="HTH_17"/>
    <property type="match status" value="1"/>
</dbReference>
<proteinExistence type="predicted"/>
<comment type="caution">
    <text evidence="2">The sequence shown here is derived from an EMBL/GenBank/DDBJ whole genome shotgun (WGS) entry which is preliminary data.</text>
</comment>
<dbReference type="EMBL" id="JAAGMA010000963">
    <property type="protein sequence ID" value="NEB14205.1"/>
    <property type="molecule type" value="Genomic_DNA"/>
</dbReference>
<dbReference type="InterPro" id="IPR041657">
    <property type="entry name" value="HTH_17"/>
</dbReference>
<gene>
    <name evidence="2" type="ORF">G3I32_36180</name>
</gene>
<dbReference type="AlphaFoldDB" id="A0A7K3PYW7"/>
<reference evidence="2 3" key="1">
    <citation type="submission" date="2020-01" db="EMBL/GenBank/DDBJ databases">
        <title>Insect and environment-associated Actinomycetes.</title>
        <authorList>
            <person name="Currrie C."/>
            <person name="Chevrette M."/>
            <person name="Carlson C."/>
            <person name="Stubbendieck R."/>
            <person name="Wendt-Pienkowski E."/>
        </authorList>
    </citation>
    <scope>NUCLEOTIDE SEQUENCE [LARGE SCALE GENOMIC DNA]</scope>
    <source>
        <strain evidence="2 3">SID14163</strain>
    </source>
</reference>
<dbReference type="Proteomes" id="UP000470446">
    <property type="component" value="Unassembled WGS sequence"/>
</dbReference>
<dbReference type="SUPFAM" id="SSF46955">
    <property type="entry name" value="Putative DNA-binding domain"/>
    <property type="match status" value="1"/>
</dbReference>
<sequence>MVVNVNTSGGKTVADELLTPRQVHAEYGFSLQTLANWRWCGTGPNYIKTSPGRGGRIKYRRSHIEAWLTAQTVTVGGNAA</sequence>
<protein>
    <submittedName>
        <fullName evidence="2">Helix-turn-helix domain-containing protein</fullName>
    </submittedName>
</protein>
<evidence type="ECO:0000313" key="3">
    <source>
        <dbReference type="Proteomes" id="UP000470446"/>
    </source>
</evidence>
<dbReference type="InterPro" id="IPR009061">
    <property type="entry name" value="DNA-bd_dom_put_sf"/>
</dbReference>
<evidence type="ECO:0000313" key="2">
    <source>
        <dbReference type="EMBL" id="NEB14205.1"/>
    </source>
</evidence>
<organism evidence="2 3">
    <name type="scientific">Streptomyces coelicoflavus</name>
    <dbReference type="NCBI Taxonomy" id="285562"/>
    <lineage>
        <taxon>Bacteria</taxon>
        <taxon>Bacillati</taxon>
        <taxon>Actinomycetota</taxon>
        <taxon>Actinomycetes</taxon>
        <taxon>Kitasatosporales</taxon>
        <taxon>Streptomycetaceae</taxon>
        <taxon>Streptomyces</taxon>
    </lineage>
</organism>
<feature type="domain" description="Helix-turn-helix" evidence="1">
    <location>
        <begin position="17"/>
        <end position="71"/>
    </location>
</feature>
<name>A0A7K3PYW7_9ACTN</name>
<accession>A0A7K3PYW7</accession>